<keyword evidence="2" id="KW-1185">Reference proteome</keyword>
<sequence>MLQLVNVVSILNIFRRLRRRRSSSFTASLGSGGHLLLCRLLLTSFRHHPDKLAQDSSCWIGALYTKLS</sequence>
<evidence type="ECO:0000313" key="2">
    <source>
        <dbReference type="Proteomes" id="UP001159364"/>
    </source>
</evidence>
<proteinExistence type="predicted"/>
<protein>
    <submittedName>
        <fullName evidence="1">Uncharacterized protein</fullName>
    </submittedName>
</protein>
<organism evidence="1 2">
    <name type="scientific">Erythroxylum novogranatense</name>
    <dbReference type="NCBI Taxonomy" id="1862640"/>
    <lineage>
        <taxon>Eukaryota</taxon>
        <taxon>Viridiplantae</taxon>
        <taxon>Streptophyta</taxon>
        <taxon>Embryophyta</taxon>
        <taxon>Tracheophyta</taxon>
        <taxon>Spermatophyta</taxon>
        <taxon>Magnoliopsida</taxon>
        <taxon>eudicotyledons</taxon>
        <taxon>Gunneridae</taxon>
        <taxon>Pentapetalae</taxon>
        <taxon>rosids</taxon>
        <taxon>fabids</taxon>
        <taxon>Malpighiales</taxon>
        <taxon>Erythroxylaceae</taxon>
        <taxon>Erythroxylum</taxon>
    </lineage>
</organism>
<comment type="caution">
    <text evidence="1">The sequence shown here is derived from an EMBL/GenBank/DDBJ whole genome shotgun (WGS) entry which is preliminary data.</text>
</comment>
<name>A0AAV8U7D9_9ROSI</name>
<gene>
    <name evidence="1" type="ORF">K2173_006413</name>
</gene>
<dbReference type="Proteomes" id="UP001159364">
    <property type="component" value="Linkage Group LG01"/>
</dbReference>
<reference evidence="1 2" key="1">
    <citation type="submission" date="2021-09" db="EMBL/GenBank/DDBJ databases">
        <title>Genomic insights and catalytic innovation underlie evolution of tropane alkaloids biosynthesis.</title>
        <authorList>
            <person name="Wang Y.-J."/>
            <person name="Tian T."/>
            <person name="Huang J.-P."/>
            <person name="Huang S.-X."/>
        </authorList>
    </citation>
    <scope>NUCLEOTIDE SEQUENCE [LARGE SCALE GENOMIC DNA]</scope>
    <source>
        <strain evidence="1">KIB-2018</strain>
        <tissue evidence="1">Leaf</tissue>
    </source>
</reference>
<accession>A0AAV8U7D9</accession>
<evidence type="ECO:0000313" key="1">
    <source>
        <dbReference type="EMBL" id="KAJ8773763.1"/>
    </source>
</evidence>
<dbReference type="EMBL" id="JAIWQS010000001">
    <property type="protein sequence ID" value="KAJ8773763.1"/>
    <property type="molecule type" value="Genomic_DNA"/>
</dbReference>
<dbReference type="AlphaFoldDB" id="A0AAV8U7D9"/>